<dbReference type="Proteomes" id="UP000008952">
    <property type="component" value="Unassembled WGS sequence"/>
</dbReference>
<dbReference type="EC" id="2.3.1.269" evidence="9"/>
<evidence type="ECO:0000256" key="5">
    <source>
        <dbReference type="ARBA" id="ARBA00022692"/>
    </source>
</evidence>
<dbReference type="GO" id="GO:0016410">
    <property type="term" value="F:N-acyltransferase activity"/>
    <property type="evidence" value="ECO:0007669"/>
    <property type="project" value="UniProtKB-UniRule"/>
</dbReference>
<dbReference type="InterPro" id="IPR004563">
    <property type="entry name" value="Apolipo_AcylTrfase"/>
</dbReference>
<organism evidence="11 12">
    <name type="scientific">Bartonella tamiae Th239</name>
    <dbReference type="NCBI Taxonomy" id="1094558"/>
    <lineage>
        <taxon>Bacteria</taxon>
        <taxon>Pseudomonadati</taxon>
        <taxon>Pseudomonadota</taxon>
        <taxon>Alphaproteobacteria</taxon>
        <taxon>Hyphomicrobiales</taxon>
        <taxon>Bartonellaceae</taxon>
        <taxon>Bartonella</taxon>
    </lineage>
</organism>
<dbReference type="Gene3D" id="3.60.110.10">
    <property type="entry name" value="Carbon-nitrogen hydrolase"/>
    <property type="match status" value="1"/>
</dbReference>
<sequence length="540" mass="61098">MKQNIHLHKLIMFLHEVRGWKRQFMMIFCGAATSFALSPFHFIIVGFLTFPILIIVLDGVAEISNLKRRIFIASMTCWSFGFGYFVFALWWLSHAMLIDPIAFAWAIPFAVLGLPAYLALYWALAGCLAMMFWYPNAARFLALGFAFGAGEWFRGTLLTGFPWASIGYTLMPTPLLMQSAAILGLYGINALAVLCYSLATVLFTDEKKLFSLSLLMVLIGAHIGFGVYRMHNLPNVENYKTAERWVRIVQPSIQQTNKMDVEDRQKTFEMHLDLSEAPIKKGSKKPDFIVWPETSVPYILDYVPAAKMRIADMLTNNQWAIVGSVRTDGRVNQTNKHYYNTIEVVNHHGQILASSDKVHLVPFGEYLPYQKLFDAIGLKAIADDVGGYSPADQRRSVTMPNDFTYLPMICYEIIFPDGMDYHGNKPQAILNVTNDAWFGMTPGPYQHLDQARLRAVELGLPLIRAANNGISAVVDPYGRIVQYLKQNEVDFVDSPIPDSIVPYWNNGPQSYHAFVIIFLLLVSNLLLRRTKTGNHLTNIR</sequence>
<keyword evidence="5 9" id="KW-0812">Transmembrane</keyword>
<keyword evidence="8 9" id="KW-0012">Acyltransferase</keyword>
<dbReference type="PROSITE" id="PS50263">
    <property type="entry name" value="CN_HYDROLASE"/>
    <property type="match status" value="1"/>
</dbReference>
<dbReference type="STRING" id="1094558.ME5_00586"/>
<dbReference type="AlphaFoldDB" id="J0R6B4"/>
<dbReference type="CDD" id="cd07571">
    <property type="entry name" value="ALP_N-acyl_transferase"/>
    <property type="match status" value="1"/>
</dbReference>
<keyword evidence="7 9" id="KW-0472">Membrane</keyword>
<comment type="function">
    <text evidence="9">Catalyzes the phospholipid dependent N-acylation of the N-terminal cysteine of apolipoprotein, the last step in lipoprotein maturation.</text>
</comment>
<dbReference type="PATRIC" id="fig|1094558.3.peg.650"/>
<evidence type="ECO:0000256" key="9">
    <source>
        <dbReference type="HAMAP-Rule" id="MF_01148"/>
    </source>
</evidence>
<dbReference type="HAMAP" id="MF_01148">
    <property type="entry name" value="Lnt"/>
    <property type="match status" value="1"/>
</dbReference>
<dbReference type="eggNOG" id="COG0815">
    <property type="taxonomic scope" value="Bacteria"/>
</dbReference>
<dbReference type="HOGENOM" id="CLU_019563_3_1_5"/>
<dbReference type="InterPro" id="IPR045378">
    <property type="entry name" value="LNT_N"/>
</dbReference>
<dbReference type="PANTHER" id="PTHR38686:SF1">
    <property type="entry name" value="APOLIPOPROTEIN N-ACYLTRANSFERASE"/>
    <property type="match status" value="1"/>
</dbReference>
<comment type="subcellular location">
    <subcellularLocation>
        <location evidence="1 9">Cell membrane</location>
        <topology evidence="1 9">Multi-pass membrane protein</topology>
    </subcellularLocation>
</comment>
<evidence type="ECO:0000256" key="1">
    <source>
        <dbReference type="ARBA" id="ARBA00004651"/>
    </source>
</evidence>
<reference evidence="11 12" key="1">
    <citation type="submission" date="2012-03" db="EMBL/GenBank/DDBJ databases">
        <title>The Genome Sequence of Bartonella tamiae Th239.</title>
        <authorList>
            <consortium name="The Broad Institute Genome Sequencing Platform"/>
            <consortium name="The Broad Institute Genome Sequencing Center for Infectious Disease"/>
            <person name="Feldgarden M."/>
            <person name="Kirby J."/>
            <person name="Kosoy M."/>
            <person name="Birtles R."/>
            <person name="Probert W.S."/>
            <person name="Chiaraviglio L."/>
            <person name="Young S.K."/>
            <person name="Zeng Q."/>
            <person name="Gargeya S."/>
            <person name="Fitzgerald M."/>
            <person name="Haas B."/>
            <person name="Abouelleil A."/>
            <person name="Alvarado L."/>
            <person name="Arachchi H.M."/>
            <person name="Berlin A."/>
            <person name="Chapman S.B."/>
            <person name="Gearin G."/>
            <person name="Goldberg J."/>
            <person name="Griggs A."/>
            <person name="Gujja S."/>
            <person name="Hansen M."/>
            <person name="Heiman D."/>
            <person name="Howarth C."/>
            <person name="Larimer J."/>
            <person name="Lui A."/>
            <person name="MacDonald P.J.P."/>
            <person name="McCowen C."/>
            <person name="Montmayeur A."/>
            <person name="Murphy C."/>
            <person name="Neiman D."/>
            <person name="Pearson M."/>
            <person name="Priest M."/>
            <person name="Roberts A."/>
            <person name="Saif S."/>
            <person name="Shea T."/>
            <person name="Sisk P."/>
            <person name="Stolte C."/>
            <person name="Sykes S."/>
            <person name="Wortman J."/>
            <person name="Nusbaum C."/>
            <person name="Birren B."/>
        </authorList>
    </citation>
    <scope>NUCLEOTIDE SEQUENCE [LARGE SCALE GENOMIC DNA]</scope>
    <source>
        <strain evidence="11 12">Th239</strain>
    </source>
</reference>
<dbReference type="SUPFAM" id="SSF56317">
    <property type="entry name" value="Carbon-nitrogen hydrolase"/>
    <property type="match status" value="1"/>
</dbReference>
<evidence type="ECO:0000256" key="2">
    <source>
        <dbReference type="ARBA" id="ARBA00010065"/>
    </source>
</evidence>
<keyword evidence="6 9" id="KW-1133">Transmembrane helix</keyword>
<feature type="transmembrane region" description="Helical" evidence="9">
    <location>
        <begin position="70"/>
        <end position="91"/>
    </location>
</feature>
<dbReference type="Pfam" id="PF00795">
    <property type="entry name" value="CN_hydrolase"/>
    <property type="match status" value="1"/>
</dbReference>
<comment type="similarity">
    <text evidence="2 9">Belongs to the CN hydrolase family. Apolipoprotein N-acyltransferase subfamily.</text>
</comment>
<feature type="transmembrane region" description="Helical" evidence="9">
    <location>
        <begin position="209"/>
        <end position="228"/>
    </location>
</feature>
<evidence type="ECO:0000256" key="4">
    <source>
        <dbReference type="ARBA" id="ARBA00022679"/>
    </source>
</evidence>
<evidence type="ECO:0000256" key="8">
    <source>
        <dbReference type="ARBA" id="ARBA00023315"/>
    </source>
</evidence>
<dbReference type="InterPro" id="IPR003010">
    <property type="entry name" value="C-N_Hydrolase"/>
</dbReference>
<dbReference type="RefSeq" id="WP_008038266.1">
    <property type="nucleotide sequence ID" value="NZ_JH725147.1"/>
</dbReference>
<gene>
    <name evidence="9" type="primary">lnt</name>
    <name evidence="11" type="ORF">ME5_00586</name>
</gene>
<dbReference type="InterPro" id="IPR036526">
    <property type="entry name" value="C-N_Hydrolase_sf"/>
</dbReference>
<proteinExistence type="inferred from homology"/>
<evidence type="ECO:0000259" key="10">
    <source>
        <dbReference type="PROSITE" id="PS50263"/>
    </source>
</evidence>
<keyword evidence="12" id="KW-1185">Reference proteome</keyword>
<evidence type="ECO:0000313" key="12">
    <source>
        <dbReference type="Proteomes" id="UP000008952"/>
    </source>
</evidence>
<feature type="transmembrane region" description="Helical" evidence="9">
    <location>
        <begin position="181"/>
        <end position="202"/>
    </location>
</feature>
<feature type="transmembrane region" description="Helical" evidence="9">
    <location>
        <begin position="140"/>
        <end position="161"/>
    </location>
</feature>
<dbReference type="Pfam" id="PF20154">
    <property type="entry name" value="LNT_N"/>
    <property type="match status" value="1"/>
</dbReference>
<comment type="caution">
    <text evidence="11">The sequence shown here is derived from an EMBL/GenBank/DDBJ whole genome shotgun (WGS) entry which is preliminary data.</text>
</comment>
<dbReference type="PANTHER" id="PTHR38686">
    <property type="entry name" value="APOLIPOPROTEIN N-ACYLTRANSFERASE"/>
    <property type="match status" value="1"/>
</dbReference>
<evidence type="ECO:0000256" key="7">
    <source>
        <dbReference type="ARBA" id="ARBA00023136"/>
    </source>
</evidence>
<accession>J0R6B4</accession>
<feature type="transmembrane region" description="Helical" evidence="9">
    <location>
        <begin position="43"/>
        <end position="63"/>
    </location>
</feature>
<keyword evidence="3 9" id="KW-1003">Cell membrane</keyword>
<feature type="transmembrane region" description="Helical" evidence="9">
    <location>
        <begin position="103"/>
        <end position="133"/>
    </location>
</feature>
<name>J0R6B4_9HYPH</name>
<protein>
    <recommendedName>
        <fullName evidence="9">Apolipoprotein N-acyltransferase</fullName>
        <shortName evidence="9">ALP N-acyltransferase</shortName>
        <ecNumber evidence="9">2.3.1.269</ecNumber>
    </recommendedName>
</protein>
<dbReference type="UniPathway" id="UPA00666"/>
<keyword evidence="4 9" id="KW-0808">Transferase</keyword>
<dbReference type="GO" id="GO:0042158">
    <property type="term" value="P:lipoprotein biosynthetic process"/>
    <property type="evidence" value="ECO:0007669"/>
    <property type="project" value="UniProtKB-UniRule"/>
</dbReference>
<feature type="domain" description="CN hydrolase" evidence="10">
    <location>
        <begin position="249"/>
        <end position="498"/>
    </location>
</feature>
<evidence type="ECO:0000313" key="11">
    <source>
        <dbReference type="EMBL" id="EJF91254.1"/>
    </source>
</evidence>
<dbReference type="GO" id="GO:0005886">
    <property type="term" value="C:plasma membrane"/>
    <property type="evidence" value="ECO:0007669"/>
    <property type="project" value="UniProtKB-SubCell"/>
</dbReference>
<feature type="transmembrane region" description="Helical" evidence="9">
    <location>
        <begin position="510"/>
        <end position="527"/>
    </location>
</feature>
<keyword evidence="11" id="KW-0449">Lipoprotein</keyword>
<dbReference type="NCBIfam" id="TIGR00546">
    <property type="entry name" value="lnt"/>
    <property type="match status" value="1"/>
</dbReference>
<comment type="catalytic activity">
    <reaction evidence="9">
        <text>N-terminal S-1,2-diacyl-sn-glyceryl-L-cysteinyl-[lipoprotein] + a glycerophospholipid = N-acyl-S-1,2-diacyl-sn-glyceryl-L-cysteinyl-[lipoprotein] + a 2-acyl-sn-glycero-3-phospholipid + H(+)</text>
        <dbReference type="Rhea" id="RHEA:48228"/>
        <dbReference type="Rhea" id="RHEA-COMP:14681"/>
        <dbReference type="Rhea" id="RHEA-COMP:14684"/>
        <dbReference type="ChEBI" id="CHEBI:15378"/>
        <dbReference type="ChEBI" id="CHEBI:136912"/>
        <dbReference type="ChEBI" id="CHEBI:140656"/>
        <dbReference type="ChEBI" id="CHEBI:140657"/>
        <dbReference type="ChEBI" id="CHEBI:140660"/>
        <dbReference type="EC" id="2.3.1.269"/>
    </reaction>
</comment>
<dbReference type="OrthoDB" id="9804277at2"/>
<evidence type="ECO:0000256" key="3">
    <source>
        <dbReference type="ARBA" id="ARBA00022475"/>
    </source>
</evidence>
<evidence type="ECO:0000256" key="6">
    <source>
        <dbReference type="ARBA" id="ARBA00022989"/>
    </source>
</evidence>
<dbReference type="EMBL" id="AIMB01000003">
    <property type="protein sequence ID" value="EJF91254.1"/>
    <property type="molecule type" value="Genomic_DNA"/>
</dbReference>
<comment type="pathway">
    <text evidence="9">Protein modification; lipoprotein biosynthesis (N-acyl transfer).</text>
</comment>